<evidence type="ECO:0000313" key="1">
    <source>
        <dbReference type="EMBL" id="ABC27729.1"/>
    </source>
</evidence>
<sequence length="34" mass="4197">MKKQQLKRVVQRKKAIEYLCLFRMMGLIDEKSQR</sequence>
<name>Q2SNP5_HAHCH</name>
<keyword evidence="2" id="KW-1185">Reference proteome</keyword>
<gene>
    <name evidence="1" type="ordered locus">HCH_00836</name>
</gene>
<dbReference type="AlphaFoldDB" id="Q2SNP5"/>
<reference evidence="1 2" key="1">
    <citation type="journal article" date="2005" name="Nucleic Acids Res.">
        <title>Genomic blueprint of Hahella chejuensis, a marine microbe producing an algicidal agent.</title>
        <authorList>
            <person name="Jeong H."/>
            <person name="Yim J.H."/>
            <person name="Lee C."/>
            <person name="Choi S.-H."/>
            <person name="Park Y.K."/>
            <person name="Yoon S.H."/>
            <person name="Hur C.-G."/>
            <person name="Kang H.-Y."/>
            <person name="Kim D."/>
            <person name="Lee H.H."/>
            <person name="Park K.H."/>
            <person name="Park S.-H."/>
            <person name="Park H.-S."/>
            <person name="Lee H.K."/>
            <person name="Oh T.K."/>
            <person name="Kim J.F."/>
        </authorList>
    </citation>
    <scope>NUCLEOTIDE SEQUENCE [LARGE SCALE GENOMIC DNA]</scope>
    <source>
        <strain evidence="1 2">KCTC 2396</strain>
    </source>
</reference>
<evidence type="ECO:0000313" key="2">
    <source>
        <dbReference type="Proteomes" id="UP000000238"/>
    </source>
</evidence>
<accession>Q2SNP5</accession>
<organism evidence="1 2">
    <name type="scientific">Hahella chejuensis (strain KCTC 2396)</name>
    <dbReference type="NCBI Taxonomy" id="349521"/>
    <lineage>
        <taxon>Bacteria</taxon>
        <taxon>Pseudomonadati</taxon>
        <taxon>Pseudomonadota</taxon>
        <taxon>Gammaproteobacteria</taxon>
        <taxon>Oceanospirillales</taxon>
        <taxon>Hahellaceae</taxon>
        <taxon>Hahella</taxon>
    </lineage>
</organism>
<dbReference type="KEGG" id="hch:HCH_00836"/>
<protein>
    <submittedName>
        <fullName evidence="1">Uncharacterized protein</fullName>
    </submittedName>
</protein>
<dbReference type="HOGENOM" id="CLU_3374037_0_0_6"/>
<proteinExistence type="predicted"/>
<dbReference type="Proteomes" id="UP000000238">
    <property type="component" value="Chromosome"/>
</dbReference>
<dbReference type="EMBL" id="CP000155">
    <property type="protein sequence ID" value="ABC27729.1"/>
    <property type="molecule type" value="Genomic_DNA"/>
</dbReference>